<proteinExistence type="predicted"/>
<accession>A0A2P4Y1E7</accession>
<sequence length="140" mass="15410">MASTQNRQRSTQTRMVEETYPCLCNKLKHRFIGPIGVLGRHGAAYTIDPVKSMATHPTSYVGRLKRIFALRGQKKIKSGRAPLFKSRLSLADNTNRSCQSLQNGMQAGTHAARKKSTLGPHGHVTMLLTGKSIKAPTESH</sequence>
<comment type="caution">
    <text evidence="1">The sequence shown here is derived from an EMBL/GenBank/DDBJ whole genome shotgun (WGS) entry which is preliminary data.</text>
</comment>
<organism evidence="1 2">
    <name type="scientific">Phytophthora palmivora</name>
    <dbReference type="NCBI Taxonomy" id="4796"/>
    <lineage>
        <taxon>Eukaryota</taxon>
        <taxon>Sar</taxon>
        <taxon>Stramenopiles</taxon>
        <taxon>Oomycota</taxon>
        <taxon>Peronosporomycetes</taxon>
        <taxon>Peronosporales</taxon>
        <taxon>Peronosporaceae</taxon>
        <taxon>Phytophthora</taxon>
    </lineage>
</organism>
<dbReference type="Proteomes" id="UP000237271">
    <property type="component" value="Unassembled WGS sequence"/>
</dbReference>
<keyword evidence="2" id="KW-1185">Reference proteome</keyword>
<dbReference type="AlphaFoldDB" id="A0A2P4Y1E7"/>
<evidence type="ECO:0000313" key="1">
    <source>
        <dbReference type="EMBL" id="POM71621.1"/>
    </source>
</evidence>
<evidence type="ECO:0000313" key="2">
    <source>
        <dbReference type="Proteomes" id="UP000237271"/>
    </source>
</evidence>
<reference evidence="1 2" key="1">
    <citation type="journal article" date="2017" name="Genome Biol. Evol.">
        <title>Phytophthora megakarya and P. palmivora, closely related causal agents of cacao black pod rot, underwent increases in genome sizes and gene numbers by different mechanisms.</title>
        <authorList>
            <person name="Ali S.S."/>
            <person name="Shao J."/>
            <person name="Lary D.J."/>
            <person name="Kronmiller B."/>
            <person name="Shen D."/>
            <person name="Strem M.D."/>
            <person name="Amoako-Attah I."/>
            <person name="Akrofi A.Y."/>
            <person name="Begoude B.A."/>
            <person name="Ten Hoopen G.M."/>
            <person name="Coulibaly K."/>
            <person name="Kebe B.I."/>
            <person name="Melnick R.L."/>
            <person name="Guiltinan M.J."/>
            <person name="Tyler B.M."/>
            <person name="Meinhardt L.W."/>
            <person name="Bailey B.A."/>
        </authorList>
    </citation>
    <scope>NUCLEOTIDE SEQUENCE [LARGE SCALE GENOMIC DNA]</scope>
    <source>
        <strain evidence="2">sbr112.9</strain>
        <tissue evidence="1">Mycelia</tissue>
    </source>
</reference>
<dbReference type="EMBL" id="NCKW01006448">
    <property type="protein sequence ID" value="POM71621.1"/>
    <property type="molecule type" value="Genomic_DNA"/>
</dbReference>
<gene>
    <name evidence="1" type="ORF">PHPALM_11788</name>
</gene>
<name>A0A2P4Y1E7_9STRA</name>
<protein>
    <submittedName>
        <fullName evidence="1">Pol protein</fullName>
    </submittedName>
</protein>